<dbReference type="Proteomes" id="UP001066276">
    <property type="component" value="Chromosome 9"/>
</dbReference>
<dbReference type="AlphaFoldDB" id="A0AAV7MWE9"/>
<gene>
    <name evidence="1" type="ORF">NDU88_005465</name>
</gene>
<evidence type="ECO:0000313" key="2">
    <source>
        <dbReference type="Proteomes" id="UP001066276"/>
    </source>
</evidence>
<sequence>MGQGDSRQAVSLPGCHHIACLHLCTRLYNLLSRSGRCFPSPLGRSRGAGEFASIWTGLWSHFSDAGALLSRSPEVAAILVLRSRRGDTLVPPQSLFFACRRLHYIYQVDFRSLGAYLAVRFWGLKMLLFRLGPVHGSGASR</sequence>
<name>A0AAV7MWE9_PLEWA</name>
<evidence type="ECO:0000313" key="1">
    <source>
        <dbReference type="EMBL" id="KAJ1108083.1"/>
    </source>
</evidence>
<comment type="caution">
    <text evidence="1">The sequence shown here is derived from an EMBL/GenBank/DDBJ whole genome shotgun (WGS) entry which is preliminary data.</text>
</comment>
<organism evidence="1 2">
    <name type="scientific">Pleurodeles waltl</name>
    <name type="common">Iberian ribbed newt</name>
    <dbReference type="NCBI Taxonomy" id="8319"/>
    <lineage>
        <taxon>Eukaryota</taxon>
        <taxon>Metazoa</taxon>
        <taxon>Chordata</taxon>
        <taxon>Craniata</taxon>
        <taxon>Vertebrata</taxon>
        <taxon>Euteleostomi</taxon>
        <taxon>Amphibia</taxon>
        <taxon>Batrachia</taxon>
        <taxon>Caudata</taxon>
        <taxon>Salamandroidea</taxon>
        <taxon>Salamandridae</taxon>
        <taxon>Pleurodelinae</taxon>
        <taxon>Pleurodeles</taxon>
    </lineage>
</organism>
<reference evidence="1" key="1">
    <citation type="journal article" date="2022" name="bioRxiv">
        <title>Sequencing and chromosome-scale assembly of the giantPleurodeles waltlgenome.</title>
        <authorList>
            <person name="Brown T."/>
            <person name="Elewa A."/>
            <person name="Iarovenko S."/>
            <person name="Subramanian E."/>
            <person name="Araus A.J."/>
            <person name="Petzold A."/>
            <person name="Susuki M."/>
            <person name="Suzuki K.-i.T."/>
            <person name="Hayashi T."/>
            <person name="Toyoda A."/>
            <person name="Oliveira C."/>
            <person name="Osipova E."/>
            <person name="Leigh N.D."/>
            <person name="Simon A."/>
            <person name="Yun M.H."/>
        </authorList>
    </citation>
    <scope>NUCLEOTIDE SEQUENCE</scope>
    <source>
        <strain evidence="1">20211129_DDA</strain>
        <tissue evidence="1">Liver</tissue>
    </source>
</reference>
<proteinExistence type="predicted"/>
<protein>
    <submittedName>
        <fullName evidence="1">Uncharacterized protein</fullName>
    </submittedName>
</protein>
<keyword evidence="2" id="KW-1185">Reference proteome</keyword>
<dbReference type="EMBL" id="JANPWB010000013">
    <property type="protein sequence ID" value="KAJ1108083.1"/>
    <property type="molecule type" value="Genomic_DNA"/>
</dbReference>
<accession>A0AAV7MWE9</accession>